<dbReference type="GO" id="GO:0005886">
    <property type="term" value="C:plasma membrane"/>
    <property type="evidence" value="ECO:0007669"/>
    <property type="project" value="UniProtKB-SubCell"/>
</dbReference>
<dbReference type="InterPro" id="IPR001757">
    <property type="entry name" value="P_typ_ATPase"/>
</dbReference>
<evidence type="ECO:0000256" key="8">
    <source>
        <dbReference type="ARBA" id="ARBA00022989"/>
    </source>
</evidence>
<dbReference type="GO" id="GO:0098662">
    <property type="term" value="P:inorganic cation transmembrane transport"/>
    <property type="evidence" value="ECO:0007669"/>
    <property type="project" value="UniProtKB-ARBA"/>
</dbReference>
<proteinExistence type="predicted"/>
<evidence type="ECO:0000256" key="4">
    <source>
        <dbReference type="ARBA" id="ARBA00022723"/>
    </source>
</evidence>
<dbReference type="InterPro" id="IPR008250">
    <property type="entry name" value="ATPase_P-typ_transduc_dom_A_sf"/>
</dbReference>
<feature type="domain" description="P-type ATPase A" evidence="11">
    <location>
        <begin position="49"/>
        <end position="159"/>
    </location>
</feature>
<evidence type="ECO:0000256" key="1">
    <source>
        <dbReference type="ARBA" id="ARBA00004651"/>
    </source>
</evidence>
<keyword evidence="5" id="KW-0547">Nucleotide-binding</keyword>
<accession>X1PZM3</accession>
<dbReference type="FunFam" id="2.70.150.10:FF:000016">
    <property type="entry name" value="Calcium-transporting P-type ATPase putative"/>
    <property type="match status" value="1"/>
</dbReference>
<feature type="transmembrane region" description="Helical" evidence="10">
    <location>
        <begin position="178"/>
        <end position="197"/>
    </location>
</feature>
<organism evidence="12">
    <name type="scientific">marine sediment metagenome</name>
    <dbReference type="NCBI Taxonomy" id="412755"/>
    <lineage>
        <taxon>unclassified sequences</taxon>
        <taxon>metagenomes</taxon>
        <taxon>ecological metagenomes</taxon>
    </lineage>
</organism>
<keyword evidence="6" id="KW-0067">ATP-binding</keyword>
<comment type="subcellular location">
    <subcellularLocation>
        <location evidence="1">Cell membrane</location>
        <topology evidence="1">Multi-pass membrane protein</topology>
    </subcellularLocation>
</comment>
<dbReference type="GO" id="GO:0016887">
    <property type="term" value="F:ATP hydrolysis activity"/>
    <property type="evidence" value="ECO:0007669"/>
    <property type="project" value="InterPro"/>
</dbReference>
<feature type="transmembrane region" description="Helical" evidence="10">
    <location>
        <begin position="6"/>
        <end position="30"/>
    </location>
</feature>
<dbReference type="Gene3D" id="1.20.1110.10">
    <property type="entry name" value="Calcium-transporting ATPase, transmembrane domain"/>
    <property type="match status" value="1"/>
</dbReference>
<sequence>ASIVTAILGIWTDTAVILGCVILNVIIGFIQEGKGEAAIEALTKMMVLECTVLRDGEQKVIPARELVPGDVVLLEAGNKVPADLRLFHTKNVHADEAALTGESVPVTKNVDPIPRPNLSPGDQQCIAFSGTFITRGSAQGIVVGTGEQTEFGKIAALMKETRKIITPLMRKIADFTRFLIIAILALAAVNFILAIVFKYDLIYSFLASVALAVAAIPEMLPAIVAAILALAAVAMAKRNALIRKLPAAETLGCATVICSDKTGTL</sequence>
<dbReference type="NCBIfam" id="TIGR01494">
    <property type="entry name" value="ATPase_P-type"/>
    <property type="match status" value="2"/>
</dbReference>
<dbReference type="GO" id="GO:0046873">
    <property type="term" value="F:metal ion transmembrane transporter activity"/>
    <property type="evidence" value="ECO:0007669"/>
    <property type="project" value="UniProtKB-ARBA"/>
</dbReference>
<feature type="non-terminal residue" evidence="12">
    <location>
        <position position="1"/>
    </location>
</feature>
<keyword evidence="8 10" id="KW-1133">Transmembrane helix</keyword>
<dbReference type="GO" id="GO:0015662">
    <property type="term" value="F:P-type ion transporter activity"/>
    <property type="evidence" value="ECO:0007669"/>
    <property type="project" value="UniProtKB-ARBA"/>
</dbReference>
<evidence type="ECO:0000256" key="2">
    <source>
        <dbReference type="ARBA" id="ARBA00022475"/>
    </source>
</evidence>
<evidence type="ECO:0000256" key="10">
    <source>
        <dbReference type="SAM" id="Phobius"/>
    </source>
</evidence>
<keyword evidence="7" id="KW-1278">Translocase</keyword>
<keyword evidence="9 10" id="KW-0472">Membrane</keyword>
<dbReference type="Gene3D" id="3.40.50.1000">
    <property type="entry name" value="HAD superfamily/HAD-like"/>
    <property type="match status" value="1"/>
</dbReference>
<dbReference type="SUPFAM" id="SSF81653">
    <property type="entry name" value="Calcium ATPase, transduction domain A"/>
    <property type="match status" value="1"/>
</dbReference>
<dbReference type="GO" id="GO:0005524">
    <property type="term" value="F:ATP binding"/>
    <property type="evidence" value="ECO:0007669"/>
    <property type="project" value="UniProtKB-KW"/>
</dbReference>
<feature type="non-terminal residue" evidence="12">
    <location>
        <position position="265"/>
    </location>
</feature>
<protein>
    <recommendedName>
        <fullName evidence="11">P-type ATPase A domain-containing protein</fullName>
    </recommendedName>
</protein>
<dbReference type="EMBL" id="BARV01025431">
    <property type="protein sequence ID" value="GAI44300.1"/>
    <property type="molecule type" value="Genomic_DNA"/>
</dbReference>
<keyword evidence="4" id="KW-0479">Metal-binding</keyword>
<dbReference type="InterPro" id="IPR059000">
    <property type="entry name" value="ATPase_P-type_domA"/>
</dbReference>
<dbReference type="InterPro" id="IPR023214">
    <property type="entry name" value="HAD_sf"/>
</dbReference>
<dbReference type="SUPFAM" id="SSF81665">
    <property type="entry name" value="Calcium ATPase, transmembrane domain M"/>
    <property type="match status" value="1"/>
</dbReference>
<dbReference type="Pfam" id="PF00122">
    <property type="entry name" value="E1-E2_ATPase"/>
    <property type="match status" value="1"/>
</dbReference>
<name>X1PZM3_9ZZZZ</name>
<dbReference type="GO" id="GO:0019829">
    <property type="term" value="F:ATPase-coupled monoatomic cation transmembrane transporter activity"/>
    <property type="evidence" value="ECO:0007669"/>
    <property type="project" value="UniProtKB-ARBA"/>
</dbReference>
<reference evidence="12" key="1">
    <citation type="journal article" date="2014" name="Front. Microbiol.">
        <title>High frequency of phylogenetically diverse reductive dehalogenase-homologous genes in deep subseafloor sedimentary metagenomes.</title>
        <authorList>
            <person name="Kawai M."/>
            <person name="Futagami T."/>
            <person name="Toyoda A."/>
            <person name="Takaki Y."/>
            <person name="Nishi S."/>
            <person name="Hori S."/>
            <person name="Arai W."/>
            <person name="Tsubouchi T."/>
            <person name="Morono Y."/>
            <person name="Uchiyama I."/>
            <person name="Ito T."/>
            <person name="Fujiyama A."/>
            <person name="Inagaki F."/>
            <person name="Takami H."/>
        </authorList>
    </citation>
    <scope>NUCLEOTIDE SEQUENCE</scope>
    <source>
        <strain evidence="12">Expedition CK06-06</strain>
    </source>
</reference>
<dbReference type="GO" id="GO:0046872">
    <property type="term" value="F:metal ion binding"/>
    <property type="evidence" value="ECO:0007669"/>
    <property type="project" value="UniProtKB-KW"/>
</dbReference>
<dbReference type="PRINTS" id="PR00119">
    <property type="entry name" value="CATATPASE"/>
</dbReference>
<evidence type="ECO:0000313" key="12">
    <source>
        <dbReference type="EMBL" id="GAI44300.1"/>
    </source>
</evidence>
<feature type="transmembrane region" description="Helical" evidence="10">
    <location>
        <begin position="203"/>
        <end position="236"/>
    </location>
</feature>
<evidence type="ECO:0000256" key="7">
    <source>
        <dbReference type="ARBA" id="ARBA00022967"/>
    </source>
</evidence>
<comment type="caution">
    <text evidence="12">The sequence shown here is derived from an EMBL/GenBank/DDBJ whole genome shotgun (WGS) entry which is preliminary data.</text>
</comment>
<dbReference type="PANTHER" id="PTHR42861">
    <property type="entry name" value="CALCIUM-TRANSPORTING ATPASE"/>
    <property type="match status" value="1"/>
</dbReference>
<gene>
    <name evidence="12" type="ORF">S06H3_41299</name>
</gene>
<evidence type="ECO:0000259" key="11">
    <source>
        <dbReference type="Pfam" id="PF00122"/>
    </source>
</evidence>
<evidence type="ECO:0000256" key="3">
    <source>
        <dbReference type="ARBA" id="ARBA00022692"/>
    </source>
</evidence>
<evidence type="ECO:0000256" key="9">
    <source>
        <dbReference type="ARBA" id="ARBA00023136"/>
    </source>
</evidence>
<evidence type="ECO:0000256" key="5">
    <source>
        <dbReference type="ARBA" id="ARBA00022741"/>
    </source>
</evidence>
<dbReference type="AlphaFoldDB" id="X1PZM3"/>
<evidence type="ECO:0000256" key="6">
    <source>
        <dbReference type="ARBA" id="ARBA00022840"/>
    </source>
</evidence>
<keyword evidence="2" id="KW-1003">Cell membrane</keyword>
<dbReference type="InterPro" id="IPR023298">
    <property type="entry name" value="ATPase_P-typ_TM_dom_sf"/>
</dbReference>
<dbReference type="Gene3D" id="2.70.150.10">
    <property type="entry name" value="Calcium-transporting ATPase, cytoplasmic transduction domain A"/>
    <property type="match status" value="1"/>
</dbReference>
<keyword evidence="3 10" id="KW-0812">Transmembrane</keyword>